<dbReference type="Gene3D" id="3.40.190.10">
    <property type="entry name" value="Periplasmic binding protein-like II"/>
    <property type="match status" value="1"/>
</dbReference>
<reference evidence="1 4" key="2">
    <citation type="submission" date="2016-01" db="EMBL/GenBank/DDBJ databases">
        <title>Molecular Mechanisms for transfer of large genomic segments between Enterococcus faecium strains.</title>
        <authorList>
            <person name="Garcia-Solache M.A."/>
            <person name="Lebreton F."/>
            <person name="Mclaughlin R.E."/>
            <person name="Whiteaker J.D."/>
            <person name="Gilmore M.S."/>
            <person name="Rice L.B."/>
        </authorList>
    </citation>
    <scope>NUCLEOTIDE SEQUENCE [LARGE SCALE GENOMIC DNA]</scope>
    <source>
        <strain evidence="1 4">D344RRF x C68</strain>
    </source>
</reference>
<dbReference type="EMBL" id="LRHK01000001">
    <property type="protein sequence ID" value="KWX17448.1"/>
    <property type="molecule type" value="Genomic_DNA"/>
</dbReference>
<organism evidence="1 4">
    <name type="scientific">Enterococcus faecium</name>
    <name type="common">Streptococcus faecium</name>
    <dbReference type="NCBI Taxonomy" id="1352"/>
    <lineage>
        <taxon>Bacteria</taxon>
        <taxon>Bacillati</taxon>
        <taxon>Bacillota</taxon>
        <taxon>Bacilli</taxon>
        <taxon>Lactobacillales</taxon>
        <taxon>Enterococcaceae</taxon>
        <taxon>Enterococcus</taxon>
    </lineage>
</organism>
<evidence type="ECO:0000313" key="2">
    <source>
        <dbReference type="EMBL" id="MDT2369148.1"/>
    </source>
</evidence>
<dbReference type="Proteomes" id="UP001260956">
    <property type="component" value="Unassembled WGS sequence"/>
</dbReference>
<evidence type="ECO:0000313" key="4">
    <source>
        <dbReference type="Proteomes" id="UP000070452"/>
    </source>
</evidence>
<sequence length="416" mass="46526">MKKKLIIIGALVAVVAIAFAGFKRYQSSEKEKYTINFWSPLTGDDGAYMDKIVDEFNEQSGSDYKINHVITSDMYTKLSTVVSSKNGIPDLTLMHSYKVEEFVNSNILDTVEPLVSHQPELQKGNYLDTAWNAGTIGGTQYTIPLDIHASAMYYNQDLLEKYDVTSWLDDNIVTFDEMMSLAGKMDEGDYVVNNALLSWVILAQIRNLGGAISDEAGNPTVNTPEMKEALERIKALTDAGLMTPYGEDGYLMFQGGNVLLSTDGTWTSTAHDAVEGLNWGVTNIYSTSDDIATNRAASHMFGMLKSESRTDEKEEVIAQFLEFVRTNSIEWAKAGQIVASKDILESDDYQQYPQSFFTSTSEEEDTLYIFDYVYFSYVLEALDVYCTDIAYSELDLDEGLATMQQYVEDKIAEVAK</sequence>
<dbReference type="PANTHER" id="PTHR43649:SF14">
    <property type="entry name" value="BLR3389 PROTEIN"/>
    <property type="match status" value="1"/>
</dbReference>
<proteinExistence type="predicted"/>
<name>A0A132P551_ENTFC</name>
<comment type="caution">
    <text evidence="1">The sequence shown here is derived from an EMBL/GenBank/DDBJ whole genome shotgun (WGS) entry which is preliminary data.</text>
</comment>
<evidence type="ECO:0000313" key="3">
    <source>
        <dbReference type="EMBL" id="RBS31371.1"/>
    </source>
</evidence>
<evidence type="ECO:0000313" key="5">
    <source>
        <dbReference type="Proteomes" id="UP000253144"/>
    </source>
</evidence>
<dbReference type="Pfam" id="PF13416">
    <property type="entry name" value="SBP_bac_8"/>
    <property type="match status" value="1"/>
</dbReference>
<dbReference type="InterPro" id="IPR050490">
    <property type="entry name" value="Bact_solute-bd_prot1"/>
</dbReference>
<dbReference type="InterPro" id="IPR006059">
    <property type="entry name" value="SBP"/>
</dbReference>
<evidence type="ECO:0000313" key="1">
    <source>
        <dbReference type="EMBL" id="KWX17448.1"/>
    </source>
</evidence>
<dbReference type="Proteomes" id="UP000070452">
    <property type="component" value="Unassembled WGS sequence"/>
</dbReference>
<dbReference type="EMBL" id="LEQJ01000009">
    <property type="protein sequence ID" value="RBS31371.1"/>
    <property type="molecule type" value="Genomic_DNA"/>
</dbReference>
<reference evidence="2" key="3">
    <citation type="submission" date="2023-03" db="EMBL/GenBank/DDBJ databases">
        <authorList>
            <person name="Shen W."/>
            <person name="Cai J."/>
        </authorList>
    </citation>
    <scope>NUCLEOTIDE SEQUENCE</scope>
    <source>
        <strain evidence="2">B1010-2</strain>
    </source>
</reference>
<dbReference type="AlphaFoldDB" id="A0A132P551"/>
<dbReference type="PATRIC" id="fig|1352.770.peg.2532"/>
<dbReference type="PANTHER" id="PTHR43649">
    <property type="entry name" value="ARABINOSE-BINDING PROTEIN-RELATED"/>
    <property type="match status" value="1"/>
</dbReference>
<reference evidence="3 5" key="1">
    <citation type="submission" date="2015-06" db="EMBL/GenBank/DDBJ databases">
        <title>The Genome Sequence of Enterococcus faecium 131EA1.</title>
        <authorList>
            <consortium name="The Broad Institute Genomics Platform"/>
            <consortium name="The Broad Institute Genome Sequencing Center for Infectious Disease"/>
            <person name="Earl A.M."/>
            <person name="Van Tyne D."/>
            <person name="Lebreton F."/>
            <person name="Saavedra J.T."/>
            <person name="Gilmore M.S."/>
            <person name="Manson Mcguire A."/>
            <person name="Clock S."/>
            <person name="Crupain M."/>
            <person name="Rangan U."/>
            <person name="Young S."/>
            <person name="Abouelleil A."/>
            <person name="Cao P."/>
            <person name="Chapman S.B."/>
            <person name="Griggs A."/>
            <person name="Priest M."/>
            <person name="Shea T."/>
            <person name="Wortman J."/>
            <person name="Nusbaum C."/>
            <person name="Birren B."/>
        </authorList>
    </citation>
    <scope>NUCLEOTIDE SEQUENCE [LARGE SCALE GENOMIC DNA]</scope>
    <source>
        <strain evidence="3 5">131EA1</strain>
    </source>
</reference>
<gene>
    <name evidence="1" type="ORF">AWT83_02585</name>
    <name evidence="3" type="ORF">EB12_01556</name>
    <name evidence="2" type="ORF">P6Z85_02965</name>
</gene>
<dbReference type="EMBL" id="JARPTX010000006">
    <property type="protein sequence ID" value="MDT2369148.1"/>
    <property type="molecule type" value="Genomic_DNA"/>
</dbReference>
<accession>A0A132P551</accession>
<protein>
    <submittedName>
        <fullName evidence="1">ABC transporter substrate-binding protein</fullName>
    </submittedName>
    <submittedName>
        <fullName evidence="2">Extracellular solute-binding protein</fullName>
    </submittedName>
</protein>
<dbReference type="RefSeq" id="WP_002298352.1">
    <property type="nucleotide sequence ID" value="NZ_CAMRQU010000005.1"/>
</dbReference>
<dbReference type="SUPFAM" id="SSF53850">
    <property type="entry name" value="Periplasmic binding protein-like II"/>
    <property type="match status" value="1"/>
</dbReference>
<dbReference type="Proteomes" id="UP000253144">
    <property type="component" value="Unassembled WGS sequence"/>
</dbReference>